<name>A0A834GKQ2_RHOSS</name>
<feature type="compositionally biased region" description="Basic and acidic residues" evidence="1">
    <location>
        <begin position="124"/>
        <end position="134"/>
    </location>
</feature>
<organism evidence="2 3">
    <name type="scientific">Rhododendron simsii</name>
    <name type="common">Sims's rhododendron</name>
    <dbReference type="NCBI Taxonomy" id="118357"/>
    <lineage>
        <taxon>Eukaryota</taxon>
        <taxon>Viridiplantae</taxon>
        <taxon>Streptophyta</taxon>
        <taxon>Embryophyta</taxon>
        <taxon>Tracheophyta</taxon>
        <taxon>Spermatophyta</taxon>
        <taxon>Magnoliopsida</taxon>
        <taxon>eudicotyledons</taxon>
        <taxon>Gunneridae</taxon>
        <taxon>Pentapetalae</taxon>
        <taxon>asterids</taxon>
        <taxon>Ericales</taxon>
        <taxon>Ericaceae</taxon>
        <taxon>Ericoideae</taxon>
        <taxon>Rhodoreae</taxon>
        <taxon>Rhododendron</taxon>
    </lineage>
</organism>
<feature type="region of interest" description="Disordered" evidence="1">
    <location>
        <begin position="224"/>
        <end position="256"/>
    </location>
</feature>
<proteinExistence type="predicted"/>
<sequence length="786" mass="88361">MVIKVNDGVCTSFWHKAWIDDTLFHVMMDTMGFDRIDTTDFDHERRFVAFVKERAKLYQIGTDTGVRRLQTKLKKFNIKDKSPPKSKRKDKMVLDGSRTTEYGQVGSQSAMHGDNRRLGYGGDSENKNEKAERKDSLPCKRPVIGGCLPCLSLARFVGLQLYIMMVLMLLVDDVILSNSNDSFASLEVGKQSKTKMDTEVDEPLPMPERKDKMVLDGSRTTEYGQVGSQSAMHGDNRRLGYGGDSENKNEKAERKDSLPCKRPVIGGCLPCLSLARFVGLQLYIMMVLMLLVDDVILSNSNDSFASLEVGKQSKTKMDTEVDEPLPMPERKDKMVLDGSRTTEYGQVGSQSAMHGDNRRLGYGGDSENKNEKAERKDSLPCKRPVIGGCLPCLSLARFVGLQLYIMMVLMLLVDDVILSNSNDSFASLEVGKQSKTKMDTEVDEPLPMPERKDKMVLDGSRTTDYASVLEPPSRNACILQESVVSIAIGMGSKSSLISFHGAWELLEIPWSMLLRTREADLQSEMMSSYIVIVGRQSAMHGDSRRLGYGGGTENKNDKAEITLEIRIHGLGISLVACAEELFTVNFVYSGRFYHFESAHVTEVEKQSKTKMNTEVDKPLPMPERKRGRTEVVVAAAGGGYDLGFGRKKGIVLELWTCGEKIKKERYVFQEVYLEVMGAKTRMRSTNKWLWQSLFMPSRETYRIYLDGTHEGGLPFTGNRYLESEAWLSYHTKFLEKVFGSRASEMIEPSFGVTGIFVSLLTEELKQLGGMDGVKIFAEKPYRYEYF</sequence>
<evidence type="ECO:0000313" key="2">
    <source>
        <dbReference type="EMBL" id="KAF7137353.1"/>
    </source>
</evidence>
<dbReference type="Proteomes" id="UP000626092">
    <property type="component" value="Unassembled WGS sequence"/>
</dbReference>
<evidence type="ECO:0000313" key="3">
    <source>
        <dbReference type="Proteomes" id="UP000626092"/>
    </source>
</evidence>
<evidence type="ECO:0000256" key="1">
    <source>
        <dbReference type="SAM" id="MobiDB-lite"/>
    </source>
</evidence>
<reference evidence="2" key="1">
    <citation type="submission" date="2019-11" db="EMBL/GenBank/DDBJ databases">
        <authorList>
            <person name="Liu Y."/>
            <person name="Hou J."/>
            <person name="Li T.-Q."/>
            <person name="Guan C.-H."/>
            <person name="Wu X."/>
            <person name="Wu H.-Z."/>
            <person name="Ling F."/>
            <person name="Zhang R."/>
            <person name="Shi X.-G."/>
            <person name="Ren J.-P."/>
            <person name="Chen E.-F."/>
            <person name="Sun J.-M."/>
        </authorList>
    </citation>
    <scope>NUCLEOTIDE SEQUENCE</scope>
    <source>
        <strain evidence="2">Adult_tree_wgs_1</strain>
        <tissue evidence="2">Leaves</tissue>
    </source>
</reference>
<feature type="region of interest" description="Disordered" evidence="1">
    <location>
        <begin position="345"/>
        <end position="377"/>
    </location>
</feature>
<keyword evidence="3" id="KW-1185">Reference proteome</keyword>
<protein>
    <submittedName>
        <fullName evidence="2">Uncharacterized protein</fullName>
    </submittedName>
</protein>
<comment type="caution">
    <text evidence="2">The sequence shown here is derived from an EMBL/GenBank/DDBJ whole genome shotgun (WGS) entry which is preliminary data.</text>
</comment>
<dbReference type="EMBL" id="WJXA01000007">
    <property type="protein sequence ID" value="KAF7137353.1"/>
    <property type="molecule type" value="Genomic_DNA"/>
</dbReference>
<dbReference type="AlphaFoldDB" id="A0A834GKQ2"/>
<accession>A0A834GKQ2</accession>
<feature type="compositionally biased region" description="Polar residues" evidence="1">
    <location>
        <begin position="97"/>
        <end position="110"/>
    </location>
</feature>
<feature type="compositionally biased region" description="Basic and acidic residues" evidence="1">
    <location>
        <begin position="245"/>
        <end position="256"/>
    </location>
</feature>
<feature type="region of interest" description="Disordered" evidence="1">
    <location>
        <begin position="78"/>
        <end position="134"/>
    </location>
</feature>
<gene>
    <name evidence="2" type="ORF">RHSIM_Rhsim07G0256000</name>
</gene>
<feature type="compositionally biased region" description="Basic and acidic residues" evidence="1">
    <location>
        <begin position="366"/>
        <end position="377"/>
    </location>
</feature>